<feature type="domain" description="AB hydrolase-1" evidence="4">
    <location>
        <begin position="91"/>
        <end position="343"/>
    </location>
</feature>
<dbReference type="PRINTS" id="PR00111">
    <property type="entry name" value="ABHYDROLASE"/>
</dbReference>
<reference evidence="6" key="1">
    <citation type="submission" date="2024-02" db="UniProtKB">
        <authorList>
            <consortium name="WormBaseParasite"/>
        </authorList>
    </citation>
    <scope>IDENTIFICATION</scope>
</reference>
<name>A0AAF3EA05_9BILA</name>
<dbReference type="GO" id="GO:0004301">
    <property type="term" value="F:epoxide hydrolase activity"/>
    <property type="evidence" value="ECO:0007669"/>
    <property type="project" value="UniProtKB-ARBA"/>
</dbReference>
<sequence length="359" mass="41904">MVTINEEKSCFEKAKEAAPRILEMIVLYSFTAFYSVLVTLDLIYQRVFKGQQVCHKEIHQRPDVLENWEHHYVQLNDIRMHYVQSGSDDKPLMVLIHGFPEFWYSWRFQLKYFSSQYRVVAIDQRGYNESDRPSKVADYDVRLLAADIDQLIKKLGHKKAIVAGHDWGALVAWHVALTYPQSVERLVILNVPHPAVAKKNMRSNLKQFLASWYIFFFQAPILPEFVVSSNDYKMLDTMMRGRKGGIRLHRENFGEEEVECWKYVFSQQETLGAITGPINFYRAALRYPKEVTFNDFVKPPTLIVWGDADPFLIKEGAQQSVELCENGRVAYVEGASHWVQQDDPETVNRLIEQFLEERL</sequence>
<feature type="transmembrane region" description="Helical" evidence="3">
    <location>
        <begin position="21"/>
        <end position="44"/>
    </location>
</feature>
<organism evidence="5 6">
    <name type="scientific">Mesorhabditis belari</name>
    <dbReference type="NCBI Taxonomy" id="2138241"/>
    <lineage>
        <taxon>Eukaryota</taxon>
        <taxon>Metazoa</taxon>
        <taxon>Ecdysozoa</taxon>
        <taxon>Nematoda</taxon>
        <taxon>Chromadorea</taxon>
        <taxon>Rhabditida</taxon>
        <taxon>Rhabditina</taxon>
        <taxon>Rhabditomorpha</taxon>
        <taxon>Rhabditoidea</taxon>
        <taxon>Rhabditidae</taxon>
        <taxon>Mesorhabditinae</taxon>
        <taxon>Mesorhabditis</taxon>
    </lineage>
</organism>
<dbReference type="PRINTS" id="PR00412">
    <property type="entry name" value="EPOXHYDRLASE"/>
</dbReference>
<dbReference type="PANTHER" id="PTHR43329">
    <property type="entry name" value="EPOXIDE HYDROLASE"/>
    <property type="match status" value="1"/>
</dbReference>
<proteinExistence type="inferred from homology"/>
<keyword evidence="3" id="KW-1133">Transmembrane helix</keyword>
<dbReference type="AlphaFoldDB" id="A0AAF3EA05"/>
<keyword evidence="3" id="KW-0812">Transmembrane</keyword>
<comment type="similarity">
    <text evidence="2">Belongs to the AB hydrolase superfamily. Epoxide hydrolase family.</text>
</comment>
<dbReference type="InterPro" id="IPR029058">
    <property type="entry name" value="AB_hydrolase_fold"/>
</dbReference>
<dbReference type="Gene3D" id="3.40.50.1820">
    <property type="entry name" value="alpha/beta hydrolase"/>
    <property type="match status" value="1"/>
</dbReference>
<evidence type="ECO:0000256" key="3">
    <source>
        <dbReference type="SAM" id="Phobius"/>
    </source>
</evidence>
<dbReference type="WBParaSite" id="MBELARI_LOCUS10733.2">
    <property type="protein sequence ID" value="MBELARI_LOCUS10733.2"/>
    <property type="gene ID" value="MBELARI_LOCUS10733"/>
</dbReference>
<evidence type="ECO:0000313" key="5">
    <source>
        <dbReference type="Proteomes" id="UP000887575"/>
    </source>
</evidence>
<dbReference type="SUPFAM" id="SSF53474">
    <property type="entry name" value="alpha/beta-Hydrolases"/>
    <property type="match status" value="1"/>
</dbReference>
<evidence type="ECO:0000313" key="6">
    <source>
        <dbReference type="WBParaSite" id="MBELARI_LOCUS10733.2"/>
    </source>
</evidence>
<protein>
    <submittedName>
        <fullName evidence="6">AB hydrolase-1 domain-containing protein</fullName>
    </submittedName>
</protein>
<accession>A0AAF3EA05</accession>
<dbReference type="InterPro" id="IPR000639">
    <property type="entry name" value="Epox_hydrolase-like"/>
</dbReference>
<keyword evidence="1" id="KW-0378">Hydrolase</keyword>
<keyword evidence="5" id="KW-1185">Reference proteome</keyword>
<keyword evidence="3" id="KW-0472">Membrane</keyword>
<dbReference type="InterPro" id="IPR000073">
    <property type="entry name" value="AB_hydrolase_1"/>
</dbReference>
<evidence type="ECO:0000259" key="4">
    <source>
        <dbReference type="Pfam" id="PF00561"/>
    </source>
</evidence>
<dbReference type="Pfam" id="PF00561">
    <property type="entry name" value="Abhydrolase_1"/>
    <property type="match status" value="1"/>
</dbReference>
<dbReference type="Proteomes" id="UP000887575">
    <property type="component" value="Unassembled WGS sequence"/>
</dbReference>
<evidence type="ECO:0000256" key="2">
    <source>
        <dbReference type="ARBA" id="ARBA00038334"/>
    </source>
</evidence>
<evidence type="ECO:0000256" key="1">
    <source>
        <dbReference type="ARBA" id="ARBA00022801"/>
    </source>
</evidence>